<evidence type="ECO:0000259" key="3">
    <source>
        <dbReference type="Pfam" id="PF03435"/>
    </source>
</evidence>
<gene>
    <name evidence="4" type="ORF">PMAYCL1PPCAC_19666</name>
</gene>
<dbReference type="GO" id="GO:0005739">
    <property type="term" value="C:mitochondrion"/>
    <property type="evidence" value="ECO:0007669"/>
    <property type="project" value="TreeGrafter"/>
</dbReference>
<name>A0AAN5I3C9_9BILA</name>
<dbReference type="Proteomes" id="UP001328107">
    <property type="component" value="Unassembled WGS sequence"/>
</dbReference>
<dbReference type="InterPro" id="IPR051276">
    <property type="entry name" value="Saccharopine_DH-like_oxidrdct"/>
</dbReference>
<feature type="domain" description="Saccharopine dehydrogenase NADP binding" evidence="3">
    <location>
        <begin position="27"/>
        <end position="161"/>
    </location>
</feature>
<evidence type="ECO:0000256" key="1">
    <source>
        <dbReference type="ARBA" id="ARBA00038048"/>
    </source>
</evidence>
<comment type="similarity">
    <text evidence="1">Belongs to the saccharopine dehydrogenase family.</text>
</comment>
<evidence type="ECO:0000313" key="4">
    <source>
        <dbReference type="EMBL" id="GMR49471.1"/>
    </source>
</evidence>
<organism evidence="4 5">
    <name type="scientific">Pristionchus mayeri</name>
    <dbReference type="NCBI Taxonomy" id="1317129"/>
    <lineage>
        <taxon>Eukaryota</taxon>
        <taxon>Metazoa</taxon>
        <taxon>Ecdysozoa</taxon>
        <taxon>Nematoda</taxon>
        <taxon>Chromadorea</taxon>
        <taxon>Rhabditida</taxon>
        <taxon>Rhabditina</taxon>
        <taxon>Diplogasteromorpha</taxon>
        <taxon>Diplogasteroidea</taxon>
        <taxon>Neodiplogasteridae</taxon>
        <taxon>Pristionchus</taxon>
    </lineage>
</organism>
<dbReference type="Pfam" id="PF03435">
    <property type="entry name" value="Sacchrp_dh_NADP"/>
    <property type="match status" value="1"/>
</dbReference>
<dbReference type="AlphaFoldDB" id="A0AAN5I3C9"/>
<keyword evidence="5" id="KW-1185">Reference proteome</keyword>
<keyword evidence="2" id="KW-0812">Transmembrane</keyword>
<feature type="non-terminal residue" evidence="4">
    <location>
        <position position="1"/>
    </location>
</feature>
<accession>A0AAN5I3C9</accession>
<dbReference type="InterPro" id="IPR036291">
    <property type="entry name" value="NAD(P)-bd_dom_sf"/>
</dbReference>
<comment type="caution">
    <text evidence="4">The sequence shown here is derived from an EMBL/GenBank/DDBJ whole genome shotgun (WGS) entry which is preliminary data.</text>
</comment>
<feature type="transmembrane region" description="Helical" evidence="2">
    <location>
        <begin position="293"/>
        <end position="318"/>
    </location>
</feature>
<dbReference type="GO" id="GO:0009247">
    <property type="term" value="P:glycolipid biosynthetic process"/>
    <property type="evidence" value="ECO:0007669"/>
    <property type="project" value="TreeGrafter"/>
</dbReference>
<reference evidence="5" key="1">
    <citation type="submission" date="2022-10" db="EMBL/GenBank/DDBJ databases">
        <title>Genome assembly of Pristionchus species.</title>
        <authorList>
            <person name="Yoshida K."/>
            <person name="Sommer R.J."/>
        </authorList>
    </citation>
    <scope>NUCLEOTIDE SEQUENCE [LARGE SCALE GENOMIC DNA]</scope>
    <source>
        <strain evidence="5">RS5460</strain>
    </source>
</reference>
<dbReference type="EMBL" id="BTRK01000004">
    <property type="protein sequence ID" value="GMR49471.1"/>
    <property type="molecule type" value="Genomic_DNA"/>
</dbReference>
<dbReference type="PANTHER" id="PTHR12286">
    <property type="entry name" value="SACCHAROPINE DEHYDROGENASE-LIKE OXIDOREDUCTASE"/>
    <property type="match status" value="1"/>
</dbReference>
<keyword evidence="2" id="KW-0472">Membrane</keyword>
<dbReference type="FunFam" id="3.40.50.720:FF:000178">
    <property type="entry name" value="Saccharopine dehydrogenase-like oxidoreductase"/>
    <property type="match status" value="1"/>
</dbReference>
<dbReference type="PANTHER" id="PTHR12286:SF5">
    <property type="entry name" value="SACCHAROPINE DEHYDROGENASE-LIKE OXIDOREDUCTASE"/>
    <property type="match status" value="1"/>
</dbReference>
<protein>
    <recommendedName>
        <fullName evidence="3">Saccharopine dehydrogenase NADP binding domain-containing protein</fullName>
    </recommendedName>
</protein>
<evidence type="ECO:0000313" key="5">
    <source>
        <dbReference type="Proteomes" id="UP001328107"/>
    </source>
</evidence>
<dbReference type="SUPFAM" id="SSF51735">
    <property type="entry name" value="NAD(P)-binding Rossmann-fold domains"/>
    <property type="match status" value="1"/>
</dbReference>
<keyword evidence="2" id="KW-1133">Transmembrane helix</keyword>
<dbReference type="GO" id="GO:0005811">
    <property type="term" value="C:lipid droplet"/>
    <property type="evidence" value="ECO:0007669"/>
    <property type="project" value="TreeGrafter"/>
</dbReference>
<proteinExistence type="inferred from homology"/>
<dbReference type="InterPro" id="IPR005097">
    <property type="entry name" value="Sacchrp_dh_NADP-bd"/>
</dbReference>
<sequence length="444" mass="48437">LVSPSFSPSLFHSSYLNTGGMVHRYDIVVYGATGFTGAYILKTLATVKLFEGKSIAVAGRNEKKLRATLDEVASETGVAKVRLYPVIIADSTDEKSIAAMAKQAKVIVNAVGPYVLYGEAIVKAAIENGASHVDISGEPTFLEGMQEKYGEAAKEKGVYIIGACGWDSIPCDLGTDFLKRNFEGTLAYVDTVVKTNPGKAGYCLNTGTYESFLLAIKSHVDGSEAKLHKSIMPKALPKLNNDPNFRPPLAKFQEPGLNAWTMPFMGADKNIVERSQYFDYHENGQSPVKIRTYFTLGSFFTMIKLAMWGAIIGFFALFGPIRRFLINHPEGCSFGMFKKSGPTKEQVKGTSFDYFFFGTGWEHGESPDKDLPIKKASAVCHGPDPAYVATSACICSTALALLDDKENLPKGGGVMTTASAFRDTRIYEYLDTMGVTFDMIEKSK</sequence>
<evidence type="ECO:0000256" key="2">
    <source>
        <dbReference type="SAM" id="Phobius"/>
    </source>
</evidence>
<dbReference type="Gene3D" id="3.40.50.720">
    <property type="entry name" value="NAD(P)-binding Rossmann-like Domain"/>
    <property type="match status" value="1"/>
</dbReference>
<dbReference type="GO" id="GO:0005886">
    <property type="term" value="C:plasma membrane"/>
    <property type="evidence" value="ECO:0007669"/>
    <property type="project" value="TreeGrafter"/>
</dbReference>